<evidence type="ECO:0000313" key="3">
    <source>
        <dbReference type="Proteomes" id="UP001250214"/>
    </source>
</evidence>
<dbReference type="EMBL" id="JAVLVT010000009">
    <property type="protein sequence ID" value="MDS1271947.1"/>
    <property type="molecule type" value="Genomic_DNA"/>
</dbReference>
<dbReference type="RefSeq" id="WP_310913512.1">
    <property type="nucleotide sequence ID" value="NZ_JAVLVT010000009.1"/>
</dbReference>
<keyword evidence="1" id="KW-0812">Transmembrane</keyword>
<name>A0ABU2H9G1_9ACTN</name>
<proteinExistence type="predicted"/>
<feature type="transmembrane region" description="Helical" evidence="1">
    <location>
        <begin position="55"/>
        <end position="76"/>
    </location>
</feature>
<dbReference type="Proteomes" id="UP001250214">
    <property type="component" value="Unassembled WGS sequence"/>
</dbReference>
<reference evidence="3" key="1">
    <citation type="submission" date="2023-07" db="EMBL/GenBank/DDBJ databases">
        <title>Novel species in the genus Lipingzhangella isolated from Sambhar Salt Lake.</title>
        <authorList>
            <person name="Jiya N."/>
            <person name="Kajale S."/>
            <person name="Sharma A."/>
        </authorList>
    </citation>
    <scope>NUCLEOTIDE SEQUENCE [LARGE SCALE GENOMIC DNA]</scope>
    <source>
        <strain evidence="3">LS1_29</strain>
    </source>
</reference>
<keyword evidence="1" id="KW-1133">Transmembrane helix</keyword>
<evidence type="ECO:0000313" key="2">
    <source>
        <dbReference type="EMBL" id="MDS1271947.1"/>
    </source>
</evidence>
<organism evidence="2 3">
    <name type="scientific">Lipingzhangella rawalii</name>
    <dbReference type="NCBI Taxonomy" id="2055835"/>
    <lineage>
        <taxon>Bacteria</taxon>
        <taxon>Bacillati</taxon>
        <taxon>Actinomycetota</taxon>
        <taxon>Actinomycetes</taxon>
        <taxon>Streptosporangiales</taxon>
        <taxon>Nocardiopsidaceae</taxon>
        <taxon>Lipingzhangella</taxon>
    </lineage>
</organism>
<comment type="caution">
    <text evidence="2">The sequence shown here is derived from an EMBL/GenBank/DDBJ whole genome shotgun (WGS) entry which is preliminary data.</text>
</comment>
<keyword evidence="1" id="KW-0472">Membrane</keyword>
<keyword evidence="3" id="KW-1185">Reference proteome</keyword>
<evidence type="ECO:0000256" key="1">
    <source>
        <dbReference type="SAM" id="Phobius"/>
    </source>
</evidence>
<accession>A0ABU2H9G1</accession>
<protein>
    <submittedName>
        <fullName evidence="2">Uncharacterized protein</fullName>
    </submittedName>
</protein>
<gene>
    <name evidence="2" type="ORF">RIF23_16765</name>
</gene>
<sequence length="79" mass="8043">MSLLLILVGTALVSIALFNRVPQFRSRGAVTSTRPPATPSPSPLVSTAPARLTEAGRATVTTVGGSVLLIALFLALSGL</sequence>